<protein>
    <recommendedName>
        <fullName evidence="5 6">Elongator complex protein 1</fullName>
    </recommendedName>
</protein>
<dbReference type="RefSeq" id="XP_001244716.2">
    <property type="nucleotide sequence ID" value="XM_001244715.2"/>
</dbReference>
<dbReference type="GO" id="GO:0002926">
    <property type="term" value="P:tRNA wobble base 5-methoxycarbonylmethyl-2-thiouridinylation"/>
    <property type="evidence" value="ECO:0007669"/>
    <property type="project" value="TreeGrafter"/>
</dbReference>
<evidence type="ECO:0000313" key="13">
    <source>
        <dbReference type="EMBL" id="EAS33133.3"/>
    </source>
</evidence>
<feature type="region of interest" description="Disordered" evidence="7">
    <location>
        <begin position="1187"/>
        <end position="1212"/>
    </location>
</feature>
<dbReference type="InterPro" id="IPR056169">
    <property type="entry name" value="HB_ELP1"/>
</dbReference>
<dbReference type="STRING" id="246410.J3KCW8"/>
<feature type="domain" description="ELP1 three-helical bundle" evidence="12">
    <location>
        <begin position="1176"/>
        <end position="1278"/>
    </location>
</feature>
<reference evidence="14" key="2">
    <citation type="journal article" date="2010" name="Genome Res.">
        <title>Population genomic sequencing of Coccidioides fungi reveals recent hybridization and transposon control.</title>
        <authorList>
            <person name="Neafsey D.E."/>
            <person name="Barker B.M."/>
            <person name="Sharpton T.J."/>
            <person name="Stajich J.E."/>
            <person name="Park D.J."/>
            <person name="Whiston E."/>
            <person name="Hung C.-Y."/>
            <person name="McMahan C."/>
            <person name="White J."/>
            <person name="Sykes S."/>
            <person name="Heiman D."/>
            <person name="Young S."/>
            <person name="Zeng Q."/>
            <person name="Abouelleil A."/>
            <person name="Aftuck L."/>
            <person name="Bessette D."/>
            <person name="Brown A."/>
            <person name="FitzGerald M."/>
            <person name="Lui A."/>
            <person name="Macdonald J.P."/>
            <person name="Priest M."/>
            <person name="Orbach M.J."/>
            <person name="Galgiani J.N."/>
            <person name="Kirkland T.N."/>
            <person name="Cole G.T."/>
            <person name="Birren B.W."/>
            <person name="Henn M.R."/>
            <person name="Taylor J.W."/>
            <person name="Rounsley S.D."/>
        </authorList>
    </citation>
    <scope>GENOME REANNOTATION</scope>
    <source>
        <strain evidence="14">RS</strain>
    </source>
</reference>
<dbReference type="InterPro" id="IPR056165">
    <property type="entry name" value="Beta-prop_ELP1_2nd"/>
</dbReference>
<evidence type="ECO:0000256" key="2">
    <source>
        <dbReference type="ARBA" id="ARBA00006086"/>
    </source>
</evidence>
<feature type="domain" description="ELP1 N-terminal second beta-propeller" evidence="9">
    <location>
        <begin position="405"/>
        <end position="687"/>
    </location>
</feature>
<evidence type="ECO:0000256" key="3">
    <source>
        <dbReference type="ARBA" id="ARBA00022490"/>
    </source>
</evidence>
<evidence type="ECO:0000259" key="10">
    <source>
        <dbReference type="Pfam" id="PF23878"/>
    </source>
</evidence>
<dbReference type="Gene3D" id="2.130.10.10">
    <property type="entry name" value="YVTN repeat-like/Quinoprotein amine dehydrogenase"/>
    <property type="match status" value="1"/>
</dbReference>
<dbReference type="InParanoid" id="J3KCW8"/>
<dbReference type="InterPro" id="IPR056167">
    <property type="entry name" value="A-sol_ELP1"/>
</dbReference>
<keyword evidence="14" id="KW-1185">Reference proteome</keyword>
<feature type="domain" description="ELP1 alpha-solenoid" evidence="11">
    <location>
        <begin position="711"/>
        <end position="925"/>
    </location>
</feature>
<sequence length="1340" mass="150687">MRNLRNIRFAEIPLPEGLPLTATAWDPTTDSVLCAFGPTETSAVIELRRKEEDAYISSSLELPLVASWDAPCPLPELKCDRILSMQYFADTLSTCLVLEGGDIIVVREEPQPEEDKIEILGSVDVGITAAAWAPDEELLAITTRSNTLLYMTRDFENIANIVFSPEDLKISRHVSVGWGKRETQFQGKRAKALRDPTMPEKVDEGKLSDLDDGKTCISWRGDGAFIAVNSIESGSRRVIRVFSREGALDSVSEPVDGLEGALSWRPAGNLIAGIQRLEGHIDVVFFERNGLRHGHFPLRLEMEDRDTWASSIDLAWNIDSTVLAVLFRDRIQLWTMGNYHYYLKQEIPLTSESDQTELLRTFRWHHEKATRFVTASSRSMIDSDWVFDVARGSSALPNDFGAVGVIDGKTLKLSPLKVATIPPPMALCEMPLDYNAIDIAFSKSGTKIAVLTSEGIAIYSWQLRTSPPLEPSLDYFYPFPQMSKRPRHIAMLDENTIYVLMQTDMFSEEVERIDIDTKEVTIVLSSTESDRLVSIFPNLEQSMLWIAQATPGRKNFSYSYISNEGANDVSPSSWPESPAQETSWAAATTSTENRVSHRPFLTVRRPTNFLQDILFSLSRSGSLYANKRLLVKNCTSFLITSAHLIFSTTQHLLKFVHITDVDDLEIPGDVPEADERCRSIERGARLVAAMPSIFALTLQMPRGNIETIYPRALVLAGIRKYIENKKYRSAYLACRSHMVDMNILHDYMPDQFMASIQLFIDQVKRIDFIDEFLSRLRDEDVSETLYKDTLKIAHTEAKDATAKPEQTSGLLPTVSTPNKENKVNKICDAFLSVLSNRVATNLQNLVTAYVCKSPPDLDAGLQLVAKLREQSAEQAEEAIEHMCFLTDANRLFSNALGLYDLELTLLVAQQAQRDPREYLPFLQKLQGLPELRRRYEIDNHLGRYAKALKSLHALHEYDELKLYTIKHTLYREALELYKYQPDLLRDMTQLYADYLHDQSKYKEAAIAYESLNHYESAYESYKIANMWQECLYCAALVPLSESQMTDLAQSLATALAEIKDYISAANIHRDYLQDIPGAARLLCRGSKFGEACRILALNGHHSLVPDIVDGSLGETMGTMVELLADCRSQLLAQVPRIRELRIRRVTDPLGFFGGEPAGGAEGLDIPDNISIAPTDASTMAGRSMFTRYTGSTSVSRKTSKTRRREERKRARGKKGTVYEEEYLVNSVRRLMERVNSAVEEVEVLVQAMLRRGMRERAAVVEQNLDEVLTMCRGCVEEIFEIKPQAVPGTEGSEEAEPNGGAVQRVTTGAEGVFWDTLEANAKPKEPPVVREFKKLALLSG</sequence>
<feature type="domain" description="ELP1 first N-terminal beta-propeller" evidence="8">
    <location>
        <begin position="1"/>
        <end position="367"/>
    </location>
</feature>
<organism evidence="13 14">
    <name type="scientific">Coccidioides immitis (strain RS)</name>
    <name type="common">Valley fever fungus</name>
    <dbReference type="NCBI Taxonomy" id="246410"/>
    <lineage>
        <taxon>Eukaryota</taxon>
        <taxon>Fungi</taxon>
        <taxon>Dikarya</taxon>
        <taxon>Ascomycota</taxon>
        <taxon>Pezizomycotina</taxon>
        <taxon>Eurotiomycetes</taxon>
        <taxon>Eurotiomycetidae</taxon>
        <taxon>Onygenales</taxon>
        <taxon>Onygenaceae</taxon>
        <taxon>Coccidioides</taxon>
    </lineage>
</organism>
<dbReference type="GO" id="GO:0005634">
    <property type="term" value="C:nucleus"/>
    <property type="evidence" value="ECO:0007669"/>
    <property type="project" value="UniProtKB-SubCell"/>
</dbReference>
<evidence type="ECO:0000256" key="6">
    <source>
        <dbReference type="PIRNR" id="PIRNR017233"/>
    </source>
</evidence>
<dbReference type="Proteomes" id="UP000001261">
    <property type="component" value="Unassembled WGS sequence"/>
</dbReference>
<keyword evidence="4" id="KW-0819">tRNA processing</keyword>
<name>J3KCW8_COCIM</name>
<comment type="function">
    <text evidence="6">Component of the elongator complex which is required for multiple tRNA modifications, including mcm5U (5-methoxycarbonylmethyl uridine), mcm5s2U (5-methoxycarbonylmethyl-2-thiouridine), and ncm5U (5-carbamoylmethyl uridine). The elongator complex catalyzes formation of carboxymethyluridine in the wobble base at position 34 in tRNAs.</text>
</comment>
<dbReference type="InterPro" id="IPR015943">
    <property type="entry name" value="WD40/YVTN_repeat-like_dom_sf"/>
</dbReference>
<dbReference type="EMBL" id="GG704916">
    <property type="protein sequence ID" value="EAS33133.3"/>
    <property type="molecule type" value="Genomic_DNA"/>
</dbReference>
<feature type="domain" description="ELP1 TPR" evidence="10">
    <location>
        <begin position="933"/>
        <end position="1093"/>
    </location>
</feature>
<dbReference type="Pfam" id="PF23936">
    <property type="entry name" value="HB_ELP1"/>
    <property type="match status" value="1"/>
</dbReference>
<dbReference type="Pfam" id="PF04762">
    <property type="entry name" value="Beta-prop_ELP1_1st"/>
    <property type="match status" value="1"/>
</dbReference>
<dbReference type="OrthoDB" id="40048at2759"/>
<dbReference type="InterPro" id="IPR006849">
    <property type="entry name" value="Elp1"/>
</dbReference>
<dbReference type="GO" id="GO:0000049">
    <property type="term" value="F:tRNA binding"/>
    <property type="evidence" value="ECO:0007669"/>
    <property type="project" value="TreeGrafter"/>
</dbReference>
<dbReference type="UniPathway" id="UPA00988"/>
<evidence type="ECO:0000256" key="1">
    <source>
        <dbReference type="ARBA" id="ARBA00005043"/>
    </source>
</evidence>
<dbReference type="Pfam" id="PF23925">
    <property type="entry name" value="A-sol_ELP1"/>
    <property type="match status" value="1"/>
</dbReference>
<comment type="subcellular location">
    <subcellularLocation>
        <location evidence="6">Cytoplasm</location>
    </subcellularLocation>
    <subcellularLocation>
        <location evidence="6">Nucleus</location>
    </subcellularLocation>
</comment>
<dbReference type="PIRSF" id="PIRSF017233">
    <property type="entry name" value="IKAP"/>
    <property type="match status" value="1"/>
</dbReference>
<evidence type="ECO:0000256" key="7">
    <source>
        <dbReference type="SAM" id="MobiDB-lite"/>
    </source>
</evidence>
<gene>
    <name evidence="13" type="ORF">CIMG_04157</name>
</gene>
<evidence type="ECO:0000259" key="8">
    <source>
        <dbReference type="Pfam" id="PF04762"/>
    </source>
</evidence>
<dbReference type="GO" id="GO:0005829">
    <property type="term" value="C:cytosol"/>
    <property type="evidence" value="ECO:0007669"/>
    <property type="project" value="TreeGrafter"/>
</dbReference>
<reference evidence="14" key="1">
    <citation type="journal article" date="2009" name="Genome Res.">
        <title>Comparative genomic analyses of the human fungal pathogens Coccidioides and their relatives.</title>
        <authorList>
            <person name="Sharpton T.J."/>
            <person name="Stajich J.E."/>
            <person name="Rounsley S.D."/>
            <person name="Gardner M.J."/>
            <person name="Wortman J.R."/>
            <person name="Jordar V.S."/>
            <person name="Maiti R."/>
            <person name="Kodira C.D."/>
            <person name="Neafsey D.E."/>
            <person name="Zeng Q."/>
            <person name="Hung C.-Y."/>
            <person name="McMahan C."/>
            <person name="Muszewska A."/>
            <person name="Grynberg M."/>
            <person name="Mandel M.A."/>
            <person name="Kellner E.M."/>
            <person name="Barker B.M."/>
            <person name="Galgiani J.N."/>
            <person name="Orbach M.J."/>
            <person name="Kirkland T.N."/>
            <person name="Cole G.T."/>
            <person name="Henn M.R."/>
            <person name="Birren B.W."/>
            <person name="Taylor J.W."/>
        </authorList>
    </citation>
    <scope>NUCLEOTIDE SEQUENCE [LARGE SCALE GENOMIC DNA]</scope>
    <source>
        <strain evidence="14">RS</strain>
    </source>
</reference>
<proteinExistence type="inferred from homology"/>
<dbReference type="InterPro" id="IPR056166">
    <property type="entry name" value="TPR_ELP1"/>
</dbReference>
<comment type="similarity">
    <text evidence="2 6">Belongs to the ELP1/IKA1 family.</text>
</comment>
<evidence type="ECO:0000259" key="9">
    <source>
        <dbReference type="Pfam" id="PF23797"/>
    </source>
</evidence>
<dbReference type="Pfam" id="PF23878">
    <property type="entry name" value="TPR_ELP1"/>
    <property type="match status" value="1"/>
</dbReference>
<dbReference type="KEGG" id="cim:CIMG_04157"/>
<accession>J3KCW8</accession>
<evidence type="ECO:0000259" key="12">
    <source>
        <dbReference type="Pfam" id="PF23936"/>
    </source>
</evidence>
<evidence type="ECO:0000313" key="14">
    <source>
        <dbReference type="Proteomes" id="UP000001261"/>
    </source>
</evidence>
<dbReference type="GO" id="GO:0033588">
    <property type="term" value="C:elongator holoenzyme complex"/>
    <property type="evidence" value="ECO:0007669"/>
    <property type="project" value="InterPro"/>
</dbReference>
<dbReference type="SUPFAM" id="SSF82171">
    <property type="entry name" value="DPP6 N-terminal domain-like"/>
    <property type="match status" value="1"/>
</dbReference>
<evidence type="ECO:0000256" key="4">
    <source>
        <dbReference type="ARBA" id="ARBA00022694"/>
    </source>
</evidence>
<comment type="pathway">
    <text evidence="1">tRNA modification; 5-methoxycarbonylmethyl-2-thiouridine-tRNA biosynthesis.</text>
</comment>
<evidence type="ECO:0000256" key="5">
    <source>
        <dbReference type="ARBA" id="ARBA00029535"/>
    </source>
</evidence>
<dbReference type="InterPro" id="IPR056164">
    <property type="entry name" value="Beta-prop_ELP1_1st"/>
</dbReference>
<dbReference type="VEuPathDB" id="FungiDB:CIMG_04157"/>
<dbReference type="GeneID" id="4562944"/>
<dbReference type="Pfam" id="PF23797">
    <property type="entry name" value="Beta-prop_ELP1_2nd"/>
    <property type="match status" value="1"/>
</dbReference>
<dbReference type="FunCoup" id="J3KCW8">
    <property type="interactions" value="1008"/>
</dbReference>
<dbReference type="PANTHER" id="PTHR12747">
    <property type="entry name" value="ELONGATOR COMPLEX PROTEIN 1"/>
    <property type="match status" value="1"/>
</dbReference>
<keyword evidence="6" id="KW-0539">Nucleus</keyword>
<evidence type="ECO:0000259" key="11">
    <source>
        <dbReference type="Pfam" id="PF23925"/>
    </source>
</evidence>
<keyword evidence="3 6" id="KW-0963">Cytoplasm</keyword>
<dbReference type="PANTHER" id="PTHR12747:SF0">
    <property type="entry name" value="ELONGATOR COMPLEX PROTEIN 1"/>
    <property type="match status" value="1"/>
</dbReference>
<dbReference type="OMA" id="WRESLYC"/>